<dbReference type="InterPro" id="IPR057599">
    <property type="entry name" value="TORTIFOLIA1/TORL1-2_C"/>
</dbReference>
<evidence type="ECO:0000313" key="4">
    <source>
        <dbReference type="EMBL" id="KAK1361099.1"/>
    </source>
</evidence>
<dbReference type="Gene3D" id="1.25.10.10">
    <property type="entry name" value="Leucine-rich Repeat Variant"/>
    <property type="match status" value="1"/>
</dbReference>
<dbReference type="InterPro" id="IPR011989">
    <property type="entry name" value="ARM-like"/>
</dbReference>
<accession>A0AAD8M663</accession>
<gene>
    <name evidence="4" type="ORF">POM88_045573</name>
</gene>
<reference evidence="4" key="2">
    <citation type="submission" date="2023-05" db="EMBL/GenBank/DDBJ databases">
        <authorList>
            <person name="Schelkunov M.I."/>
        </authorList>
    </citation>
    <scope>NUCLEOTIDE SEQUENCE</scope>
    <source>
        <strain evidence="4">Hsosn_3</strain>
        <tissue evidence="4">Leaf</tissue>
    </source>
</reference>
<feature type="region of interest" description="Disordered" evidence="1">
    <location>
        <begin position="636"/>
        <end position="660"/>
    </location>
</feature>
<dbReference type="EMBL" id="JAUIZM010000010">
    <property type="protein sequence ID" value="KAK1361099.1"/>
    <property type="molecule type" value="Genomic_DNA"/>
</dbReference>
<dbReference type="Proteomes" id="UP001237642">
    <property type="component" value="Unassembled WGS sequence"/>
</dbReference>
<dbReference type="SUPFAM" id="SSF48371">
    <property type="entry name" value="ARM repeat"/>
    <property type="match status" value="1"/>
</dbReference>
<feature type="domain" description="TORTIFOLIA1/TORL1-2 C-terminal" evidence="2">
    <location>
        <begin position="682"/>
        <end position="810"/>
    </location>
</feature>
<sequence>MMKSHLKTRATSRTNTTNPQQLIFELKHRVVVALNKLADRDTFQIGIDELQKTIQRLSPDEVTPFLYCILDVDSAHKSAVRRECIRLIGVLASFHEDQVSAHLGKIVLGVVKRLKDPDSVVREACVETMGVLAVKLGGVESCEGEGVFVALVKPLFEILGEQNKQVQSGSALCLARVIDTTAYPPITILHRMLIRTVKFLKNPHFLAKPAVIELNRSIIQAGGASTPNSLCAAMTSIQEALKSSDWVTRKAASAALGDIASSGGSNFSSLKASCICSLESCRFDKVKPVRDTVLHALHLWRSLVGSDTPACSDTGSSLKETFSGGGYGDISSTGESTSKAVTFTKGGCDSVKKRSPLSLRKVGQKTKEISDWQVEIAVPKNHNSYLADTHNEESEGSSVTKTFEMTSNDISSSQYNGFEYVPVDDKQESSSVSNVVTDKFETKLVPNFHGSLLREPVVTETGIGKHFSNEEVSADKQNSFVKTHRGSLDSIVTMSSSQTMGTCCLQTANDMIMVQKHLLEIENRQSELLDMLKVFTTNTAESLSLIQLKVSGLEDVVGKMSQLNGGRCYDLSTSKVSRKSTTLASPRLSVCTPRSSVEICNRQPPFPKRGNEFCEEKTSSRSKLRSSAEQGVSMWTESRNSVAEGIHKSSRQGVGGNQTKNLGTAVASNARYYSSEAKDSPWTLVIGHLSKGDLEAAYAEAIRSSDDLVLIELLEKTGPVLEDLSQKTANDVLRTLATYFLEQRFINSMIPWLQQVVDLSTLHGPNYLALSAKARREFLFAVQEAVNIDFSSSAERRSVTQLVMKLHQIWGKCS</sequence>
<protein>
    <submittedName>
        <fullName evidence="4">Microtubule-associated protein TORTIFOLIA1</fullName>
    </submittedName>
</protein>
<organism evidence="4 5">
    <name type="scientific">Heracleum sosnowskyi</name>
    <dbReference type="NCBI Taxonomy" id="360622"/>
    <lineage>
        <taxon>Eukaryota</taxon>
        <taxon>Viridiplantae</taxon>
        <taxon>Streptophyta</taxon>
        <taxon>Embryophyta</taxon>
        <taxon>Tracheophyta</taxon>
        <taxon>Spermatophyta</taxon>
        <taxon>Magnoliopsida</taxon>
        <taxon>eudicotyledons</taxon>
        <taxon>Gunneridae</taxon>
        <taxon>Pentapetalae</taxon>
        <taxon>asterids</taxon>
        <taxon>campanulids</taxon>
        <taxon>Apiales</taxon>
        <taxon>Apiaceae</taxon>
        <taxon>Apioideae</taxon>
        <taxon>apioid superclade</taxon>
        <taxon>Tordylieae</taxon>
        <taxon>Tordyliinae</taxon>
        <taxon>Heracleum</taxon>
    </lineage>
</organism>
<comment type="caution">
    <text evidence="4">The sequence shown here is derived from an EMBL/GenBank/DDBJ whole genome shotgun (WGS) entry which is preliminary data.</text>
</comment>
<evidence type="ECO:0000259" key="3">
    <source>
        <dbReference type="Pfam" id="PF24714"/>
    </source>
</evidence>
<keyword evidence="5" id="KW-1185">Reference proteome</keyword>
<dbReference type="GO" id="GO:0008017">
    <property type="term" value="F:microtubule binding"/>
    <property type="evidence" value="ECO:0007669"/>
    <property type="project" value="InterPro"/>
</dbReference>
<dbReference type="AlphaFoldDB" id="A0AAD8M663"/>
<name>A0AAD8M663_9APIA</name>
<dbReference type="PANTHER" id="PTHR31355">
    <property type="entry name" value="MICROTUBULE-ASSOCIATED PROTEIN TORTIFOLIA1"/>
    <property type="match status" value="1"/>
</dbReference>
<dbReference type="InterPro" id="IPR057600">
    <property type="entry name" value="TORTIFOLIA1/SINE1-2_N"/>
</dbReference>
<dbReference type="Pfam" id="PF24714">
    <property type="entry name" value="TOR1L1_N"/>
    <property type="match status" value="1"/>
</dbReference>
<dbReference type="InterPro" id="IPR033337">
    <property type="entry name" value="TORTIFOLIA1/SINE1-2"/>
</dbReference>
<feature type="domain" description="TORTIFOLIA1/SINE1-2 N-terminal" evidence="3">
    <location>
        <begin position="24"/>
        <end position="301"/>
    </location>
</feature>
<evidence type="ECO:0000259" key="2">
    <source>
        <dbReference type="Pfam" id="PF24713"/>
    </source>
</evidence>
<evidence type="ECO:0000313" key="5">
    <source>
        <dbReference type="Proteomes" id="UP001237642"/>
    </source>
</evidence>
<dbReference type="InterPro" id="IPR016024">
    <property type="entry name" value="ARM-type_fold"/>
</dbReference>
<proteinExistence type="predicted"/>
<evidence type="ECO:0000256" key="1">
    <source>
        <dbReference type="SAM" id="MobiDB-lite"/>
    </source>
</evidence>
<dbReference type="PANTHER" id="PTHR31355:SF22">
    <property type="entry name" value="TORTIFOLIA1-LIKE PROTEIN 2"/>
    <property type="match status" value="1"/>
</dbReference>
<reference evidence="4" key="1">
    <citation type="submission" date="2023-02" db="EMBL/GenBank/DDBJ databases">
        <title>Genome of toxic invasive species Heracleum sosnowskyi carries increased number of genes despite the absence of recent whole-genome duplications.</title>
        <authorList>
            <person name="Schelkunov M."/>
            <person name="Shtratnikova V."/>
            <person name="Makarenko M."/>
            <person name="Klepikova A."/>
            <person name="Omelchenko D."/>
            <person name="Novikova G."/>
            <person name="Obukhova E."/>
            <person name="Bogdanov V."/>
            <person name="Penin A."/>
            <person name="Logacheva M."/>
        </authorList>
    </citation>
    <scope>NUCLEOTIDE SEQUENCE</scope>
    <source>
        <strain evidence="4">Hsosn_3</strain>
        <tissue evidence="4">Leaf</tissue>
    </source>
</reference>
<dbReference type="GO" id="GO:0005874">
    <property type="term" value="C:microtubule"/>
    <property type="evidence" value="ECO:0007669"/>
    <property type="project" value="InterPro"/>
</dbReference>
<dbReference type="Pfam" id="PF24713">
    <property type="entry name" value="TOR1L1_C"/>
    <property type="match status" value="1"/>
</dbReference>